<evidence type="ECO:0000256" key="1">
    <source>
        <dbReference type="SAM" id="MobiDB-lite"/>
    </source>
</evidence>
<proteinExistence type="predicted"/>
<sequence>MAYAVLHSLAQTIDQILNHDEYPIYDKVKQQIHRLREKVVSLRNFFERFPYEGNSVETRIRDAANEAEDVIEHWMHEHIRSISATDIEYDFGELKMAMEEINSIAKEVELIKQERVMKLDGPRPRPAMMQSSPTTPAPDFDSFTVVGLKEQVEKLRVQPRTVSPPARSFQSREWEVLGRPLLPELFMRMRKLSNTFQFVLG</sequence>
<gene>
    <name evidence="2" type="ORF">AAHA92_12929</name>
</gene>
<protein>
    <submittedName>
        <fullName evidence="2">Late blight resistance protein R1A-10</fullName>
    </submittedName>
</protein>
<name>A0ABD1H6N0_SALDI</name>
<accession>A0ABD1H6N0</accession>
<evidence type="ECO:0000313" key="2">
    <source>
        <dbReference type="EMBL" id="KAL1552085.1"/>
    </source>
</evidence>
<dbReference type="EMBL" id="JBEAFC010000006">
    <property type="protein sequence ID" value="KAL1552085.1"/>
    <property type="molecule type" value="Genomic_DNA"/>
</dbReference>
<dbReference type="Gene3D" id="1.20.5.4130">
    <property type="match status" value="1"/>
</dbReference>
<reference evidence="2 3" key="1">
    <citation type="submission" date="2024-06" db="EMBL/GenBank/DDBJ databases">
        <title>A chromosome level genome sequence of Diviner's sage (Salvia divinorum).</title>
        <authorList>
            <person name="Ford S.A."/>
            <person name="Ro D.-K."/>
            <person name="Ness R.W."/>
            <person name="Phillips M.A."/>
        </authorList>
    </citation>
    <scope>NUCLEOTIDE SEQUENCE [LARGE SCALE GENOMIC DNA]</scope>
    <source>
        <strain evidence="2">SAF-2024a</strain>
        <tissue evidence="2">Leaf</tissue>
    </source>
</reference>
<keyword evidence="3" id="KW-1185">Reference proteome</keyword>
<dbReference type="AlphaFoldDB" id="A0ABD1H6N0"/>
<evidence type="ECO:0000313" key="3">
    <source>
        <dbReference type="Proteomes" id="UP001567538"/>
    </source>
</evidence>
<feature type="region of interest" description="Disordered" evidence="1">
    <location>
        <begin position="121"/>
        <end position="140"/>
    </location>
</feature>
<organism evidence="2 3">
    <name type="scientific">Salvia divinorum</name>
    <name type="common">Maria pastora</name>
    <name type="synonym">Diviner's sage</name>
    <dbReference type="NCBI Taxonomy" id="28513"/>
    <lineage>
        <taxon>Eukaryota</taxon>
        <taxon>Viridiplantae</taxon>
        <taxon>Streptophyta</taxon>
        <taxon>Embryophyta</taxon>
        <taxon>Tracheophyta</taxon>
        <taxon>Spermatophyta</taxon>
        <taxon>Magnoliopsida</taxon>
        <taxon>eudicotyledons</taxon>
        <taxon>Gunneridae</taxon>
        <taxon>Pentapetalae</taxon>
        <taxon>asterids</taxon>
        <taxon>lamiids</taxon>
        <taxon>Lamiales</taxon>
        <taxon>Lamiaceae</taxon>
        <taxon>Nepetoideae</taxon>
        <taxon>Mentheae</taxon>
        <taxon>Salviinae</taxon>
        <taxon>Salvia</taxon>
        <taxon>Salvia subgen. Calosphace</taxon>
    </lineage>
</organism>
<comment type="caution">
    <text evidence="2">The sequence shown here is derived from an EMBL/GenBank/DDBJ whole genome shotgun (WGS) entry which is preliminary data.</text>
</comment>
<dbReference type="Proteomes" id="UP001567538">
    <property type="component" value="Unassembled WGS sequence"/>
</dbReference>